<feature type="compositionally biased region" description="Basic and acidic residues" evidence="1">
    <location>
        <begin position="582"/>
        <end position="603"/>
    </location>
</feature>
<gene>
    <name evidence="2" type="ORF">PMAYCL1PPCAC_19276</name>
</gene>
<feature type="region of interest" description="Disordered" evidence="1">
    <location>
        <begin position="582"/>
        <end position="676"/>
    </location>
</feature>
<dbReference type="AlphaFoldDB" id="A0AAN5I2Z9"/>
<reference evidence="3" key="1">
    <citation type="submission" date="2022-10" db="EMBL/GenBank/DDBJ databases">
        <title>Genome assembly of Pristionchus species.</title>
        <authorList>
            <person name="Yoshida K."/>
            <person name="Sommer R.J."/>
        </authorList>
    </citation>
    <scope>NUCLEOTIDE SEQUENCE [LARGE SCALE GENOMIC DNA]</scope>
    <source>
        <strain evidence="3">RS5460</strain>
    </source>
</reference>
<dbReference type="GO" id="GO:0032051">
    <property type="term" value="F:clathrin light chain binding"/>
    <property type="evidence" value="ECO:0007669"/>
    <property type="project" value="TreeGrafter"/>
</dbReference>
<accession>A0AAN5I2Z9</accession>
<feature type="compositionally biased region" description="Basic and acidic residues" evidence="1">
    <location>
        <begin position="466"/>
        <end position="475"/>
    </location>
</feature>
<evidence type="ECO:0000313" key="3">
    <source>
        <dbReference type="Proteomes" id="UP001328107"/>
    </source>
</evidence>
<dbReference type="InterPro" id="IPR016025">
    <property type="entry name" value="Clathrin_H-chain_N"/>
</dbReference>
<feature type="region of interest" description="Disordered" evidence="1">
    <location>
        <begin position="466"/>
        <end position="517"/>
    </location>
</feature>
<sequence length="721" mass="81743">KFVNWEHLRMVTPISFRELFKLNNLGIDQSMIAPGKVSIQSGRVIDCRKMIDGTEQMISVNIDPPRKQIGPMEVNSAIVHPSQPITAYKDGYKLVLKYTMTKKMLKKHDLEERKIVFWKWISEDTLALVTEAHVYHWELAGDSAPLQFFKRHWSLFGCRILDYRVTNCLAVLIAEPEEEGRKIGKMQLYDFSTKLSLPIEGEAACFANFKMEGNHLPSSLFVSSAKNDQGAKLTVEEIGLAPMGNKEFSKTSIDVPITPGCPDDYPIFVQASDSQGIVYVVTKHGCTHIVDLESGSIIYSCRFSADEVLNAAEDSKEGGVIGVNCTGHVFSYSLDEKAMLEFLFDKNPELSIKLARRWKKSETACEEETVESKCADTASLIDDANEVEREEGEILNDLDHDANNENIFEPPTEDAPPIPSIYPQLDTLSLYEHTEPLLPLSHLASSPTHSRPLPAIPQTHFHSEELEDKVSHTVEPEDEVENKDLTTDSIDVLREDESEQEEEKEEREEEEEGEEEELTVLLAELEDQAQSNLPENEMTLHTDSNELEEKVEQTLPEVSVITYLSISLSTTSNRLSKIEENGTDTIHSDSNDELETEAKEEGKMASMQTEDQSHVENEIPLFTRSKGSLEEEETERDEIDACYEEFPFVPQDDSNSEESNELNESLDDEFSEAEKERDEIAARYKELQKKYRRALIIIGRRVVEKKKRNGEPTMNTSDSWT</sequence>
<feature type="non-terminal residue" evidence="2">
    <location>
        <position position="721"/>
    </location>
</feature>
<dbReference type="GO" id="GO:0006898">
    <property type="term" value="P:receptor-mediated endocytosis"/>
    <property type="evidence" value="ECO:0007669"/>
    <property type="project" value="TreeGrafter"/>
</dbReference>
<protein>
    <submittedName>
        <fullName evidence="2">Uncharacterized protein</fullName>
    </submittedName>
</protein>
<name>A0AAN5I2Z9_9BILA</name>
<dbReference type="GO" id="GO:0030130">
    <property type="term" value="C:clathrin coat of trans-Golgi network vesicle"/>
    <property type="evidence" value="ECO:0007669"/>
    <property type="project" value="InterPro"/>
</dbReference>
<evidence type="ECO:0000313" key="2">
    <source>
        <dbReference type="EMBL" id="GMR49081.1"/>
    </source>
</evidence>
<dbReference type="PANTHER" id="PTHR10292:SF1">
    <property type="entry name" value="CLATHRIN HEAVY CHAIN"/>
    <property type="match status" value="1"/>
</dbReference>
<organism evidence="2 3">
    <name type="scientific">Pristionchus mayeri</name>
    <dbReference type="NCBI Taxonomy" id="1317129"/>
    <lineage>
        <taxon>Eukaryota</taxon>
        <taxon>Metazoa</taxon>
        <taxon>Ecdysozoa</taxon>
        <taxon>Nematoda</taxon>
        <taxon>Chromadorea</taxon>
        <taxon>Rhabditida</taxon>
        <taxon>Rhabditina</taxon>
        <taxon>Diplogasteromorpha</taxon>
        <taxon>Diplogasteroidea</taxon>
        <taxon>Neodiplogasteridae</taxon>
        <taxon>Pristionchus</taxon>
    </lineage>
</organism>
<dbReference type="SUPFAM" id="SSF50989">
    <property type="entry name" value="Clathrin heavy-chain terminal domain"/>
    <property type="match status" value="1"/>
</dbReference>
<feature type="compositionally biased region" description="Basic and acidic residues" evidence="1">
    <location>
        <begin position="482"/>
        <end position="495"/>
    </location>
</feature>
<feature type="region of interest" description="Disordered" evidence="1">
    <location>
        <begin position="395"/>
        <end position="421"/>
    </location>
</feature>
<dbReference type="GO" id="GO:0045334">
    <property type="term" value="C:clathrin-coated endocytic vesicle"/>
    <property type="evidence" value="ECO:0007669"/>
    <property type="project" value="TreeGrafter"/>
</dbReference>
<feature type="compositionally biased region" description="Acidic residues" evidence="1">
    <location>
        <begin position="654"/>
        <end position="671"/>
    </location>
</feature>
<dbReference type="GO" id="GO:0071439">
    <property type="term" value="C:clathrin complex"/>
    <property type="evidence" value="ECO:0007669"/>
    <property type="project" value="TreeGrafter"/>
</dbReference>
<dbReference type="GO" id="GO:0030132">
    <property type="term" value="C:clathrin coat of coated pit"/>
    <property type="evidence" value="ECO:0007669"/>
    <property type="project" value="InterPro"/>
</dbReference>
<dbReference type="GO" id="GO:0005938">
    <property type="term" value="C:cell cortex"/>
    <property type="evidence" value="ECO:0007669"/>
    <property type="project" value="TreeGrafter"/>
</dbReference>
<comment type="caution">
    <text evidence="2">The sequence shown here is derived from an EMBL/GenBank/DDBJ whole genome shotgun (WGS) entry which is preliminary data.</text>
</comment>
<dbReference type="GO" id="GO:0006886">
    <property type="term" value="P:intracellular protein transport"/>
    <property type="evidence" value="ECO:0007669"/>
    <property type="project" value="InterPro"/>
</dbReference>
<dbReference type="EMBL" id="BTRK01000004">
    <property type="protein sequence ID" value="GMR49081.1"/>
    <property type="molecule type" value="Genomic_DNA"/>
</dbReference>
<proteinExistence type="predicted"/>
<dbReference type="GO" id="GO:0005198">
    <property type="term" value="F:structural molecule activity"/>
    <property type="evidence" value="ECO:0007669"/>
    <property type="project" value="InterPro"/>
</dbReference>
<evidence type="ECO:0000256" key="1">
    <source>
        <dbReference type="SAM" id="MobiDB-lite"/>
    </source>
</evidence>
<feature type="compositionally biased region" description="Acidic residues" evidence="1">
    <location>
        <begin position="496"/>
        <end position="517"/>
    </location>
</feature>
<feature type="non-terminal residue" evidence="2">
    <location>
        <position position="1"/>
    </location>
</feature>
<dbReference type="Proteomes" id="UP001328107">
    <property type="component" value="Unassembled WGS sequence"/>
</dbReference>
<dbReference type="Gene3D" id="2.130.10.110">
    <property type="entry name" value="Clathrin heavy-chain terminal domain"/>
    <property type="match status" value="1"/>
</dbReference>
<dbReference type="PANTHER" id="PTHR10292">
    <property type="entry name" value="CLATHRIN HEAVY CHAIN RELATED"/>
    <property type="match status" value="1"/>
</dbReference>
<keyword evidence="3" id="KW-1185">Reference proteome</keyword>
<feature type="compositionally biased region" description="Acidic residues" evidence="1">
    <location>
        <begin position="630"/>
        <end position="643"/>
    </location>
</feature>